<organism evidence="2 3">
    <name type="scientific">Nesidiocoris tenuis</name>
    <dbReference type="NCBI Taxonomy" id="355587"/>
    <lineage>
        <taxon>Eukaryota</taxon>
        <taxon>Metazoa</taxon>
        <taxon>Ecdysozoa</taxon>
        <taxon>Arthropoda</taxon>
        <taxon>Hexapoda</taxon>
        <taxon>Insecta</taxon>
        <taxon>Pterygota</taxon>
        <taxon>Neoptera</taxon>
        <taxon>Paraneoptera</taxon>
        <taxon>Hemiptera</taxon>
        <taxon>Heteroptera</taxon>
        <taxon>Panheteroptera</taxon>
        <taxon>Cimicomorpha</taxon>
        <taxon>Miridae</taxon>
        <taxon>Dicyphina</taxon>
        <taxon>Nesidiocoris</taxon>
    </lineage>
</organism>
<dbReference type="AlphaFoldDB" id="A0A6H5H0R4"/>
<proteinExistence type="predicted"/>
<evidence type="ECO:0008006" key="4">
    <source>
        <dbReference type="Google" id="ProtNLM"/>
    </source>
</evidence>
<feature type="non-terminal residue" evidence="2">
    <location>
        <position position="1"/>
    </location>
</feature>
<dbReference type="EMBL" id="CADCXU010021660">
    <property type="protein sequence ID" value="CAB0009287.1"/>
    <property type="molecule type" value="Genomic_DNA"/>
</dbReference>
<sequence>QIYAGSILANASRAEYPDEWRVLSELAHDINEDLVHLPMLGKRDNGQPGHLDGLVHTQPTKCTYWERVWRSPGVAAEPGSWSFPMLRNWSRFLGSIRAMYRFHKDRGVERKGNETMDEESLLAIGPDETHSGRSSPDLNSLRRTVLETLPNQLPPENHVVNATDTVKSYPDWAEQLMAMQKSMVEEIKRLKRHIESEIPIVPKLPMSMEVDGDGMVACQEHLGNDRVPKAAKMGSTPAQDRLERQISERGGASGSSKTIQWGAKHVHSIKFPKLDIKLEQNGEVAFNLWYRTIIDAIESQDCAFLLTGEDMPESYNDNERDKRLAAKKLKLFLMSHLDLHYQGMHKTLIRSCDVKCLENVVYGDKIKDFPKPLAEMLEICTEEDSSESGFPDEKSKDASTDRLLYIEPNSFKEAMNCPERDLWEDSIRDELSSLESNGTWEFLPKSELPSGTKVIKARWVYKRKLEANGTHRYKNTMTSIY</sequence>
<evidence type="ECO:0000256" key="1">
    <source>
        <dbReference type="SAM" id="MobiDB-lite"/>
    </source>
</evidence>
<name>A0A6H5H0R4_9HEMI</name>
<dbReference type="Proteomes" id="UP000479000">
    <property type="component" value="Unassembled WGS sequence"/>
</dbReference>
<dbReference type="OrthoDB" id="411615at2759"/>
<evidence type="ECO:0000313" key="3">
    <source>
        <dbReference type="Proteomes" id="UP000479000"/>
    </source>
</evidence>
<keyword evidence="3" id="KW-1185">Reference proteome</keyword>
<reference evidence="2 3" key="1">
    <citation type="submission" date="2020-02" db="EMBL/GenBank/DDBJ databases">
        <authorList>
            <person name="Ferguson B K."/>
        </authorList>
    </citation>
    <scope>NUCLEOTIDE SEQUENCE [LARGE SCALE GENOMIC DNA]</scope>
</reference>
<evidence type="ECO:0000313" key="2">
    <source>
        <dbReference type="EMBL" id="CAB0009287.1"/>
    </source>
</evidence>
<accession>A0A6H5H0R4</accession>
<protein>
    <recommendedName>
        <fullName evidence="4">Reverse transcriptase Ty1/copia-type domain-containing protein</fullName>
    </recommendedName>
</protein>
<feature type="region of interest" description="Disordered" evidence="1">
    <location>
        <begin position="224"/>
        <end position="257"/>
    </location>
</feature>
<gene>
    <name evidence="2" type="ORF">NTEN_LOCUS14447</name>
</gene>